<dbReference type="EMBL" id="CP014691">
    <property type="protein sequence ID" value="AQS88117.1"/>
    <property type="molecule type" value="Genomic_DNA"/>
</dbReference>
<protein>
    <submittedName>
        <fullName evidence="1">Uncharacterized protein</fullName>
    </submittedName>
</protein>
<name>A0A1U9KQU8_9PROT</name>
<gene>
    <name evidence="1" type="ORF">A0U93_09385</name>
</gene>
<dbReference type="Proteomes" id="UP000188604">
    <property type="component" value="Chromosome"/>
</dbReference>
<evidence type="ECO:0000313" key="2">
    <source>
        <dbReference type="Proteomes" id="UP000188604"/>
    </source>
</evidence>
<dbReference type="Gene3D" id="2.40.30.10">
    <property type="entry name" value="Translation factors"/>
    <property type="match status" value="1"/>
</dbReference>
<dbReference type="AlphaFoldDB" id="A0A1U9KQU8"/>
<reference evidence="1 2" key="1">
    <citation type="submission" date="2016-03" db="EMBL/GenBank/DDBJ databases">
        <title>Acetic acid bacteria sequencing.</title>
        <authorList>
            <person name="Brandt J."/>
            <person name="Jakob F."/>
            <person name="Vogel R.F."/>
        </authorList>
    </citation>
    <scope>NUCLEOTIDE SEQUENCE [LARGE SCALE GENOMIC DNA]</scope>
    <source>
        <strain evidence="1 2">NBRC 101099</strain>
    </source>
</reference>
<evidence type="ECO:0000313" key="1">
    <source>
        <dbReference type="EMBL" id="AQS88117.1"/>
    </source>
</evidence>
<organism evidence="1 2">
    <name type="scientific">Neoasaia chiangmaiensis</name>
    <dbReference type="NCBI Taxonomy" id="320497"/>
    <lineage>
        <taxon>Bacteria</taxon>
        <taxon>Pseudomonadati</taxon>
        <taxon>Pseudomonadota</taxon>
        <taxon>Alphaproteobacteria</taxon>
        <taxon>Acetobacterales</taxon>
        <taxon>Acetobacteraceae</taxon>
        <taxon>Neoasaia</taxon>
    </lineage>
</organism>
<sequence>MRLAGNDFADFDSRGFGDHFRLLLPQAGGRVERGDYTPRRLDRQVHRLSVGLGRPHGIGT</sequence>
<dbReference type="KEGG" id="nch:A0U93_09385"/>
<keyword evidence="2" id="KW-1185">Reference proteome</keyword>
<proteinExistence type="predicted"/>
<accession>A0A1U9KQU8</accession>